<gene>
    <name evidence="2" type="ORF">E4656_08410</name>
</gene>
<protein>
    <submittedName>
        <fullName evidence="2">Uncharacterized protein</fullName>
    </submittedName>
</protein>
<feature type="transmembrane region" description="Helical" evidence="1">
    <location>
        <begin position="42"/>
        <end position="62"/>
    </location>
</feature>
<dbReference type="RefSeq" id="WP_135482750.1">
    <property type="nucleotide sequence ID" value="NZ_SRMF01000002.1"/>
</dbReference>
<comment type="caution">
    <text evidence="2">The sequence shown here is derived from an EMBL/GenBank/DDBJ whole genome shotgun (WGS) entry which is preliminary data.</text>
</comment>
<name>A0A4Z0WFF2_9GAMM</name>
<proteinExistence type="predicted"/>
<dbReference type="OrthoDB" id="27542at2"/>
<reference evidence="2 3" key="1">
    <citation type="submission" date="2019-04" db="EMBL/GenBank/DDBJ databases">
        <title>Natronospirillum operosus gen. nov., sp. nov., a haloalkaliphilic satellite isolated from decaying biomass of laboratory culture of cyanobacterium Geitlerinema sp. and proposal of Natronospirillaceae fam. nov. and Saccharospirillaceae fam. nov.</title>
        <authorList>
            <person name="Kevbrin V."/>
            <person name="Boltyanskaya Y."/>
            <person name="Koziaeva V."/>
            <person name="Grouzdev D.S."/>
            <person name="Park M."/>
            <person name="Cho J."/>
        </authorList>
    </citation>
    <scope>NUCLEOTIDE SEQUENCE [LARGE SCALE GENOMIC DNA]</scope>
    <source>
        <strain evidence="2 3">G-116</strain>
    </source>
</reference>
<keyword evidence="1" id="KW-0472">Membrane</keyword>
<evidence type="ECO:0000256" key="1">
    <source>
        <dbReference type="SAM" id="Phobius"/>
    </source>
</evidence>
<accession>A0A4Z0WFF2</accession>
<keyword evidence="3" id="KW-1185">Reference proteome</keyword>
<dbReference type="AlphaFoldDB" id="A0A4Z0WFF2"/>
<dbReference type="EMBL" id="SRMF01000002">
    <property type="protein sequence ID" value="TGG94182.1"/>
    <property type="molecule type" value="Genomic_DNA"/>
</dbReference>
<keyword evidence="1" id="KW-1133">Transmembrane helix</keyword>
<feature type="transmembrane region" description="Helical" evidence="1">
    <location>
        <begin position="12"/>
        <end position="30"/>
    </location>
</feature>
<keyword evidence="1" id="KW-0812">Transmembrane</keyword>
<sequence>MRKVDRKNRQVRVQWALETVGLSTVSTFVFKQFEQDSPGLGMAMSVVAIFTTTALILGLTAFSRKKLMIG</sequence>
<organism evidence="2 3">
    <name type="scientific">Natronospirillum operosum</name>
    <dbReference type="NCBI Taxonomy" id="2759953"/>
    <lineage>
        <taxon>Bacteria</taxon>
        <taxon>Pseudomonadati</taxon>
        <taxon>Pseudomonadota</taxon>
        <taxon>Gammaproteobacteria</taxon>
        <taxon>Oceanospirillales</taxon>
        <taxon>Natronospirillaceae</taxon>
        <taxon>Natronospirillum</taxon>
    </lineage>
</organism>
<dbReference type="Proteomes" id="UP000297475">
    <property type="component" value="Unassembled WGS sequence"/>
</dbReference>
<evidence type="ECO:0000313" key="2">
    <source>
        <dbReference type="EMBL" id="TGG94182.1"/>
    </source>
</evidence>
<evidence type="ECO:0000313" key="3">
    <source>
        <dbReference type="Proteomes" id="UP000297475"/>
    </source>
</evidence>